<accession>A0A1E4SXU5</accession>
<evidence type="ECO:0000256" key="4">
    <source>
        <dbReference type="ARBA" id="ARBA00021625"/>
    </source>
</evidence>
<evidence type="ECO:0000256" key="5">
    <source>
        <dbReference type="ARBA" id="ARBA00022490"/>
    </source>
</evidence>
<dbReference type="InterPro" id="IPR013900">
    <property type="entry name" value="RNR_inhibitor"/>
</dbReference>
<organism evidence="7 8">
    <name type="scientific">[Candida] arabinofermentans NRRL YB-2248</name>
    <dbReference type="NCBI Taxonomy" id="983967"/>
    <lineage>
        <taxon>Eukaryota</taxon>
        <taxon>Fungi</taxon>
        <taxon>Dikarya</taxon>
        <taxon>Ascomycota</taxon>
        <taxon>Saccharomycotina</taxon>
        <taxon>Pichiomycetes</taxon>
        <taxon>Pichiales</taxon>
        <taxon>Pichiaceae</taxon>
        <taxon>Ogataea</taxon>
        <taxon>Ogataea/Candida clade</taxon>
    </lineage>
</organism>
<dbReference type="GO" id="GO:0005634">
    <property type="term" value="C:nucleus"/>
    <property type="evidence" value="ECO:0007669"/>
    <property type="project" value="UniProtKB-SubCell"/>
</dbReference>
<dbReference type="Pfam" id="PF08591">
    <property type="entry name" value="RNR_inhib"/>
    <property type="match status" value="1"/>
</dbReference>
<protein>
    <recommendedName>
        <fullName evidence="4">Damage-regulated import facilitator 1</fullName>
    </recommendedName>
</protein>
<dbReference type="AlphaFoldDB" id="A0A1E4SXU5"/>
<evidence type="ECO:0000256" key="6">
    <source>
        <dbReference type="ARBA" id="ARBA00023242"/>
    </source>
</evidence>
<sequence length="164" mass="18928">VNPSQSFQNVDPVTERLQTLGMRIRKSVADGYMLPSSEPIQSQFYQQPHHTSTHPTSYLNDYQQQHFSNIKRTPLPSHLQNQPPPLLYNGSTASSLAGWEDDINSYSRPLQTFQNDISNASTMKRRREDDEISYQSKVDTDTSKVREYDDYVSQYGPLSFKEDF</sequence>
<evidence type="ECO:0000256" key="2">
    <source>
        <dbReference type="ARBA" id="ARBA00004496"/>
    </source>
</evidence>
<dbReference type="OrthoDB" id="4072855at2759"/>
<evidence type="ECO:0000313" key="7">
    <source>
        <dbReference type="EMBL" id="ODV84324.1"/>
    </source>
</evidence>
<gene>
    <name evidence="7" type="ORF">CANARDRAFT_29205</name>
</gene>
<keyword evidence="6" id="KW-0539">Nucleus</keyword>
<evidence type="ECO:0000313" key="8">
    <source>
        <dbReference type="Proteomes" id="UP000094801"/>
    </source>
</evidence>
<evidence type="ECO:0000256" key="3">
    <source>
        <dbReference type="ARBA" id="ARBA00005459"/>
    </source>
</evidence>
<keyword evidence="5" id="KW-0963">Cytoplasm</keyword>
<reference evidence="8" key="1">
    <citation type="submission" date="2016-04" db="EMBL/GenBank/DDBJ databases">
        <title>Comparative genomics of biotechnologically important yeasts.</title>
        <authorList>
            <consortium name="DOE Joint Genome Institute"/>
            <person name="Riley R."/>
            <person name="Haridas S."/>
            <person name="Wolfe K.H."/>
            <person name="Lopes M.R."/>
            <person name="Hittinger C.T."/>
            <person name="Goker M."/>
            <person name="Salamov A."/>
            <person name="Wisecaver J."/>
            <person name="Long T.M."/>
            <person name="Aerts A.L."/>
            <person name="Barry K."/>
            <person name="Choi C."/>
            <person name="Clum A."/>
            <person name="Coughlan A.Y."/>
            <person name="Deshpande S."/>
            <person name="Douglass A.P."/>
            <person name="Hanson S.J."/>
            <person name="Klenk H.-P."/>
            <person name="Labutti K."/>
            <person name="Lapidus A."/>
            <person name="Lindquist E."/>
            <person name="Lipzen A."/>
            <person name="Meier-Kolthoff J.P."/>
            <person name="Ohm R.A."/>
            <person name="Otillar R.P."/>
            <person name="Pangilinan J."/>
            <person name="Peng Y."/>
            <person name="Rokas A."/>
            <person name="Rosa C.A."/>
            <person name="Scheuner C."/>
            <person name="Sibirny A.A."/>
            <person name="Slot J.C."/>
            <person name="Stielow J.B."/>
            <person name="Sun H."/>
            <person name="Kurtzman C.P."/>
            <person name="Blackwell M."/>
            <person name="Grigoriev I.V."/>
            <person name="Jeffries T.W."/>
        </authorList>
    </citation>
    <scope>NUCLEOTIDE SEQUENCE [LARGE SCALE GENOMIC DNA]</scope>
    <source>
        <strain evidence="8">NRRL YB-2248</strain>
    </source>
</reference>
<keyword evidence="8" id="KW-1185">Reference proteome</keyword>
<comment type="similarity">
    <text evidence="3">Belongs to the DIF1/spd1 family.</text>
</comment>
<proteinExistence type="inferred from homology"/>
<evidence type="ECO:0000256" key="1">
    <source>
        <dbReference type="ARBA" id="ARBA00004123"/>
    </source>
</evidence>
<dbReference type="EMBL" id="KV453857">
    <property type="protein sequence ID" value="ODV84324.1"/>
    <property type="molecule type" value="Genomic_DNA"/>
</dbReference>
<comment type="subcellular location">
    <subcellularLocation>
        <location evidence="2">Cytoplasm</location>
    </subcellularLocation>
    <subcellularLocation>
        <location evidence="1">Nucleus</location>
    </subcellularLocation>
</comment>
<dbReference type="GO" id="GO:0005737">
    <property type="term" value="C:cytoplasm"/>
    <property type="evidence" value="ECO:0007669"/>
    <property type="project" value="UniProtKB-SubCell"/>
</dbReference>
<dbReference type="Proteomes" id="UP000094801">
    <property type="component" value="Unassembled WGS sequence"/>
</dbReference>
<feature type="non-terminal residue" evidence="7">
    <location>
        <position position="1"/>
    </location>
</feature>
<name>A0A1E4SXU5_9ASCO</name>